<accession>A0ABW2EYX1</accession>
<keyword evidence="2" id="KW-1185">Reference proteome</keyword>
<dbReference type="RefSeq" id="WP_346062295.1">
    <property type="nucleotide sequence ID" value="NZ_BAAADR010000010.1"/>
</dbReference>
<dbReference type="SUPFAM" id="SSF110296">
    <property type="entry name" value="Oligoxyloglucan reducing end-specific cellobiohydrolase"/>
    <property type="match status" value="1"/>
</dbReference>
<evidence type="ECO:0000313" key="1">
    <source>
        <dbReference type="EMBL" id="MFC7089868.1"/>
    </source>
</evidence>
<protein>
    <submittedName>
        <fullName evidence="1">WD40/YVTN/BNR-like repeat-containing protein</fullName>
    </submittedName>
</protein>
<dbReference type="InterPro" id="IPR015943">
    <property type="entry name" value="WD40/YVTN_repeat-like_dom_sf"/>
</dbReference>
<dbReference type="Proteomes" id="UP001596411">
    <property type="component" value="Unassembled WGS sequence"/>
</dbReference>
<proteinExistence type="predicted"/>
<evidence type="ECO:0000313" key="2">
    <source>
        <dbReference type="Proteomes" id="UP001596411"/>
    </source>
</evidence>
<reference evidence="2" key="1">
    <citation type="journal article" date="2019" name="Int. J. Syst. Evol. Microbiol.">
        <title>The Global Catalogue of Microorganisms (GCM) 10K type strain sequencing project: providing services to taxonomists for standard genome sequencing and annotation.</title>
        <authorList>
            <consortium name="The Broad Institute Genomics Platform"/>
            <consortium name="The Broad Institute Genome Sequencing Center for Infectious Disease"/>
            <person name="Wu L."/>
            <person name="Ma J."/>
        </authorList>
    </citation>
    <scope>NUCLEOTIDE SEQUENCE [LARGE SCALE GENOMIC DNA]</scope>
    <source>
        <strain evidence="2">CGMCC 1.13666</strain>
    </source>
</reference>
<dbReference type="EMBL" id="JBHSZP010000016">
    <property type="protein sequence ID" value="MFC7089868.1"/>
    <property type="molecule type" value="Genomic_DNA"/>
</dbReference>
<name>A0ABW2EYX1_9GAMM</name>
<sequence>MTSATLRRLLTPLMALAIAGCGSEAERVSLDALAERTHFHGITVDQEDSERLYLATHHGFHRLDLDGMTEQISEVSDDFMGFTPHPGDPTQFFASGHPQRGGNLGFIVSSDGGKSWSQRSPGVDGPVDFHQLTVSHADPDTLYGAYHGQLQISRDAGHGWHLQGPAPEGLIGLAASSQDPERLYAATQAGLLMSPDAGRRWRQAYPEPRPTSLVATTATGDLYAFIAGVGLVHASEASRNWQLLSDGWGDNYLLHLAVDPQDPERLYAIDARDRVLASQDGGHSWHPLGAP</sequence>
<gene>
    <name evidence="1" type="ORF">ACFQH5_09955</name>
</gene>
<dbReference type="PROSITE" id="PS51257">
    <property type="entry name" value="PROKAR_LIPOPROTEIN"/>
    <property type="match status" value="1"/>
</dbReference>
<dbReference type="Gene3D" id="2.130.10.10">
    <property type="entry name" value="YVTN repeat-like/Quinoprotein amine dehydrogenase"/>
    <property type="match status" value="2"/>
</dbReference>
<organism evidence="1 2">
    <name type="scientific">Halomonas salifodinae</name>
    <dbReference type="NCBI Taxonomy" id="438745"/>
    <lineage>
        <taxon>Bacteria</taxon>
        <taxon>Pseudomonadati</taxon>
        <taxon>Pseudomonadota</taxon>
        <taxon>Gammaproteobacteria</taxon>
        <taxon>Oceanospirillales</taxon>
        <taxon>Halomonadaceae</taxon>
        <taxon>Halomonas</taxon>
    </lineage>
</organism>
<comment type="caution">
    <text evidence="1">The sequence shown here is derived from an EMBL/GenBank/DDBJ whole genome shotgun (WGS) entry which is preliminary data.</text>
</comment>